<protein>
    <submittedName>
        <fullName evidence="1">PD-(D/E)XK nuclease superfamily protein</fullName>
    </submittedName>
</protein>
<dbReference type="EMBL" id="FQZY01000006">
    <property type="protein sequence ID" value="SHJ28262.1"/>
    <property type="molecule type" value="Genomic_DNA"/>
</dbReference>
<keyword evidence="2" id="KW-1185">Reference proteome</keyword>
<evidence type="ECO:0000313" key="1">
    <source>
        <dbReference type="EMBL" id="SHJ28262.1"/>
    </source>
</evidence>
<dbReference type="AlphaFoldDB" id="A0A1M6I1B6"/>
<dbReference type="InterPro" id="IPR012547">
    <property type="entry name" value="PDDEXK_9"/>
</dbReference>
<dbReference type="OrthoDB" id="9766673at2"/>
<dbReference type="PANTHER" id="PTHR34825">
    <property type="entry name" value="CONSERVED PROTEIN, WITH A WEAK D-GALACTARATE DEHYDRATASE/ALTRONATE HYDROLASE DOMAIN"/>
    <property type="match status" value="1"/>
</dbReference>
<sequence length="368" mass="42934">MIQFIRSLFESALKTNEYLEFAVITGCLRISKESIFTGLNNLKIISILNEEYDEHFGFVESEVRDLLSFYQREAQMSTMKKWYDGYQFGNTEVYNPWSVINYVSALIPNAHAFPTAAWSNTSSNSIVKDLIYRADDTVRDEIESLMNGETIEKKVHEDITYEDIYASPDNLWNFLFFTGYLKQVSIRMQGVNRYVTMAIPNHELLHIYENTVENWFRDEIQLQDLSILYDAMLNGRTDIFQQELEKQLQSTISYMDSKEAFYQGFLLGLLANLKKYIVKSNREAGLGRYDICVRSNNVRIAPVVLELKWAKKFKLMEDACDEALKQIEDKNYTEGLEENGYTEVICYGLGFFNKQVRVKMVRKELECS</sequence>
<evidence type="ECO:0000313" key="2">
    <source>
        <dbReference type="Proteomes" id="UP000184301"/>
    </source>
</evidence>
<dbReference type="PANTHER" id="PTHR34825:SF1">
    <property type="entry name" value="AAA-ATPASE-LIKE DOMAIN-CONTAINING PROTEIN"/>
    <property type="match status" value="1"/>
</dbReference>
<dbReference type="STRING" id="1121950.SAMN02745243_00183"/>
<proteinExistence type="predicted"/>
<accession>A0A1M6I1B6</accession>
<name>A0A1M6I1B6_9FIRM</name>
<dbReference type="Proteomes" id="UP000184301">
    <property type="component" value="Unassembled WGS sequence"/>
</dbReference>
<reference evidence="1 2" key="1">
    <citation type="submission" date="2016-11" db="EMBL/GenBank/DDBJ databases">
        <authorList>
            <person name="Jaros S."/>
            <person name="Januszkiewicz K."/>
            <person name="Wedrychowicz H."/>
        </authorList>
    </citation>
    <scope>NUCLEOTIDE SEQUENCE [LARGE SCALE GENOMIC DNA]</scope>
    <source>
        <strain evidence="1 2">DSM 15480</strain>
    </source>
</reference>
<dbReference type="Pfam" id="PF08011">
    <property type="entry name" value="PDDEXK_9"/>
    <property type="match status" value="1"/>
</dbReference>
<organism evidence="1 2">
    <name type="scientific">Hespellia stercorisuis DSM 15480</name>
    <dbReference type="NCBI Taxonomy" id="1121950"/>
    <lineage>
        <taxon>Bacteria</taxon>
        <taxon>Bacillati</taxon>
        <taxon>Bacillota</taxon>
        <taxon>Clostridia</taxon>
        <taxon>Lachnospirales</taxon>
        <taxon>Lachnospiraceae</taxon>
        <taxon>Hespellia</taxon>
    </lineage>
</organism>
<gene>
    <name evidence="1" type="ORF">SAMN02745243_00183</name>
</gene>